<dbReference type="Gene3D" id="2.30.29.30">
    <property type="entry name" value="Pleckstrin-homology domain (PH domain)/Phosphotyrosine-binding domain (PTB)"/>
    <property type="match status" value="1"/>
</dbReference>
<dbReference type="CDD" id="cd06801">
    <property type="entry name" value="PDZ_syntrophin-like"/>
    <property type="match status" value="1"/>
</dbReference>
<dbReference type="InterPro" id="IPR055108">
    <property type="entry name" value="Syntrophin_4th"/>
</dbReference>
<dbReference type="InterPro" id="IPR001478">
    <property type="entry name" value="PDZ"/>
</dbReference>
<dbReference type="PANTHER" id="PTHR10554:SF6">
    <property type="entry name" value="ALPHA-1-SYNTROPHIN"/>
    <property type="match status" value="1"/>
</dbReference>
<dbReference type="SUPFAM" id="SSF50729">
    <property type="entry name" value="PH domain-like"/>
    <property type="match status" value="1"/>
</dbReference>
<dbReference type="Pfam" id="PF00595">
    <property type="entry name" value="PDZ"/>
    <property type="match status" value="1"/>
</dbReference>
<evidence type="ECO:0000256" key="3">
    <source>
        <dbReference type="ARBA" id="ARBA00010798"/>
    </source>
</evidence>
<dbReference type="InterPro" id="IPR041428">
    <property type="entry name" value="PHsplit_syntrophin"/>
</dbReference>
<evidence type="ECO:0000256" key="8">
    <source>
        <dbReference type="SAM" id="MobiDB-lite"/>
    </source>
</evidence>
<comment type="similarity">
    <text evidence="3">Belongs to the syntrophin family.</text>
</comment>
<name>A0A7K7L0B4_9AVES</name>
<dbReference type="Proteomes" id="UP000525565">
    <property type="component" value="Unassembled WGS sequence"/>
</dbReference>
<dbReference type="Pfam" id="PF18012">
    <property type="entry name" value="PH_17"/>
    <property type="match status" value="1"/>
</dbReference>
<evidence type="ECO:0000313" key="10">
    <source>
        <dbReference type="EMBL" id="NWZ24340.1"/>
    </source>
</evidence>
<sequence length="451" mass="48194">EGGRENKMPILISKIFKGLAADQTEALYVGDAILSVNGTDLSEATHDEAVQALKKTGKEVVLEVKYMKEISPYFKNSAAGATVSWDPSPSGQQKRSSPVLPPRESRTVPLKMCYVSRKCLPADPEHRYLEVCSADGRVALFLRAKDEATAQSWLGAIQGAAGALLPRVKEELRAQLAGAGTAGGRDVRHVGWLTEQVPPCPPHPCHPLPRGPWPALTHPGSSQLPGAGTRNLLAVLTEKELLLYGSLPQSRDALGKPVHSYPLIATRLVHSGPAKGSALDEAELAFALRAGTRLGVQSHLFSLESPRDLALWTRLLVDGTHGAAELAQEVSAGQWGPAWGGCGVAGALRPSLSPSLSPACTWKGQDCTLSIHIDKGFTISTTEPGLSKTILLQQPFEKLQMSSDDGTKMLYLDFGGPEGEIQLDLHSCPKTIVFIIHSFLSAKVTRLGLLA</sequence>
<dbReference type="SMART" id="SM00228">
    <property type="entry name" value="PDZ"/>
    <property type="match status" value="1"/>
</dbReference>
<keyword evidence="5" id="KW-0677">Repeat</keyword>
<dbReference type="GO" id="GO:0005198">
    <property type="term" value="F:structural molecule activity"/>
    <property type="evidence" value="ECO:0007669"/>
    <property type="project" value="InterPro"/>
</dbReference>
<dbReference type="InterPro" id="IPR015482">
    <property type="entry name" value="Syntrophin"/>
</dbReference>
<feature type="domain" description="PDZ" evidence="9">
    <location>
        <begin position="1"/>
        <end position="68"/>
    </location>
</feature>
<organism evidence="10 11">
    <name type="scientific">Asarcornis scutulata</name>
    <dbReference type="NCBI Taxonomy" id="75869"/>
    <lineage>
        <taxon>Eukaryota</taxon>
        <taxon>Metazoa</taxon>
        <taxon>Chordata</taxon>
        <taxon>Craniata</taxon>
        <taxon>Vertebrata</taxon>
        <taxon>Euteleostomi</taxon>
        <taxon>Archelosauria</taxon>
        <taxon>Archosauria</taxon>
        <taxon>Dinosauria</taxon>
        <taxon>Saurischia</taxon>
        <taxon>Theropoda</taxon>
        <taxon>Coelurosauria</taxon>
        <taxon>Aves</taxon>
        <taxon>Neognathae</taxon>
        <taxon>Galloanserae</taxon>
        <taxon>Anseriformes</taxon>
        <taxon>Anatidae</taxon>
        <taxon>Anatinae</taxon>
        <taxon>Asarcornis</taxon>
    </lineage>
</organism>
<dbReference type="GO" id="GO:0031594">
    <property type="term" value="C:neuromuscular junction"/>
    <property type="evidence" value="ECO:0007669"/>
    <property type="project" value="TreeGrafter"/>
</dbReference>
<dbReference type="SUPFAM" id="SSF50156">
    <property type="entry name" value="PDZ domain-like"/>
    <property type="match status" value="1"/>
</dbReference>
<feature type="region of interest" description="Disordered" evidence="8">
    <location>
        <begin position="81"/>
        <end position="104"/>
    </location>
</feature>
<dbReference type="InterPro" id="IPR036034">
    <property type="entry name" value="PDZ_sf"/>
</dbReference>
<keyword evidence="4" id="KW-0963">Cytoplasm</keyword>
<dbReference type="GO" id="GO:0016010">
    <property type="term" value="C:dystrophin-associated glycoprotein complex"/>
    <property type="evidence" value="ECO:0007669"/>
    <property type="project" value="TreeGrafter"/>
</dbReference>
<dbReference type="EMBL" id="VZSO01000114">
    <property type="protein sequence ID" value="NWZ24340.1"/>
    <property type="molecule type" value="Genomic_DNA"/>
</dbReference>
<evidence type="ECO:0000256" key="2">
    <source>
        <dbReference type="ARBA" id="ARBA00004245"/>
    </source>
</evidence>
<feature type="compositionally biased region" description="Polar residues" evidence="8">
    <location>
        <begin position="85"/>
        <end position="96"/>
    </location>
</feature>
<evidence type="ECO:0000256" key="6">
    <source>
        <dbReference type="ARBA" id="ARBA00023136"/>
    </source>
</evidence>
<dbReference type="FunFam" id="2.30.29.30:FF:000329">
    <property type="entry name" value="alpha-1-syntrophin"/>
    <property type="match status" value="1"/>
</dbReference>
<evidence type="ECO:0000256" key="5">
    <source>
        <dbReference type="ARBA" id="ARBA00022737"/>
    </source>
</evidence>
<keyword evidence="7" id="KW-0206">Cytoskeleton</keyword>
<keyword evidence="6" id="KW-0472">Membrane</keyword>
<evidence type="ECO:0000256" key="4">
    <source>
        <dbReference type="ARBA" id="ARBA00022490"/>
    </source>
</evidence>
<evidence type="ECO:0000256" key="1">
    <source>
        <dbReference type="ARBA" id="ARBA00004170"/>
    </source>
</evidence>
<dbReference type="CDD" id="cd01258">
    <property type="entry name" value="PHsplit_syntrophin"/>
    <property type="match status" value="1"/>
</dbReference>
<evidence type="ECO:0000259" key="9">
    <source>
        <dbReference type="PROSITE" id="PS50106"/>
    </source>
</evidence>
<dbReference type="SMART" id="SM00233">
    <property type="entry name" value="PH"/>
    <property type="match status" value="2"/>
</dbReference>
<dbReference type="GO" id="GO:0042383">
    <property type="term" value="C:sarcolemma"/>
    <property type="evidence" value="ECO:0007669"/>
    <property type="project" value="TreeGrafter"/>
</dbReference>
<comment type="caution">
    <text evidence="10">The sequence shown here is derived from an EMBL/GenBank/DDBJ whole genome shotgun (WGS) entry which is preliminary data.</text>
</comment>
<dbReference type="Pfam" id="PF23012">
    <property type="entry name" value="Syntrophin_4th"/>
    <property type="match status" value="1"/>
</dbReference>
<keyword evidence="11" id="KW-1185">Reference proteome</keyword>
<evidence type="ECO:0000256" key="7">
    <source>
        <dbReference type="ARBA" id="ARBA00023212"/>
    </source>
</evidence>
<dbReference type="GO" id="GO:0005856">
    <property type="term" value="C:cytoskeleton"/>
    <property type="evidence" value="ECO:0007669"/>
    <property type="project" value="UniProtKB-SubCell"/>
</dbReference>
<feature type="non-terminal residue" evidence="10">
    <location>
        <position position="451"/>
    </location>
</feature>
<comment type="subcellular location">
    <subcellularLocation>
        <location evidence="2">Cytoplasm</location>
        <location evidence="2">Cytoskeleton</location>
    </subcellularLocation>
    <subcellularLocation>
        <location evidence="1">Membrane</location>
        <topology evidence="1">Peripheral membrane protein</topology>
    </subcellularLocation>
</comment>
<dbReference type="Gene3D" id="2.30.42.10">
    <property type="match status" value="1"/>
</dbReference>
<dbReference type="InterPro" id="IPR011993">
    <property type="entry name" value="PH-like_dom_sf"/>
</dbReference>
<dbReference type="AlphaFoldDB" id="A0A7K7L0B4"/>
<dbReference type="PROSITE" id="PS50106">
    <property type="entry name" value="PDZ"/>
    <property type="match status" value="1"/>
</dbReference>
<feature type="non-terminal residue" evidence="10">
    <location>
        <position position="1"/>
    </location>
</feature>
<dbReference type="InterPro" id="IPR001849">
    <property type="entry name" value="PH_domain"/>
</dbReference>
<proteinExistence type="inferred from homology"/>
<protein>
    <submittedName>
        <fullName evidence="10">SNTA1 protein</fullName>
    </submittedName>
</protein>
<evidence type="ECO:0000313" key="11">
    <source>
        <dbReference type="Proteomes" id="UP000525565"/>
    </source>
</evidence>
<reference evidence="10 11" key="1">
    <citation type="submission" date="2019-09" db="EMBL/GenBank/DDBJ databases">
        <title>Bird 10,000 Genomes (B10K) Project - Family phase.</title>
        <authorList>
            <person name="Zhang G."/>
        </authorList>
    </citation>
    <scope>NUCLEOTIDE SEQUENCE [LARGE SCALE GENOMIC DNA]</scope>
    <source>
        <strain evidence="10">OUT-0051</strain>
        <tissue evidence="10">Kidney</tissue>
    </source>
</reference>
<gene>
    <name evidence="10" type="primary">Snta1</name>
    <name evidence="10" type="ORF">ASASCU_R02355</name>
</gene>
<dbReference type="PANTHER" id="PTHR10554">
    <property type="entry name" value="SYNTROPHIN"/>
    <property type="match status" value="1"/>
</dbReference>
<accession>A0A7K7L0B4</accession>